<dbReference type="InterPro" id="IPR047153">
    <property type="entry name" value="TRIM45/56/19-like"/>
</dbReference>
<gene>
    <name evidence="2" type="ORF">CGI_10013876</name>
</gene>
<dbReference type="Pfam" id="PF00643">
    <property type="entry name" value="zf-B_box"/>
    <property type="match status" value="1"/>
</dbReference>
<dbReference type="SUPFAM" id="SSF57845">
    <property type="entry name" value="B-box zinc-binding domain"/>
    <property type="match status" value="1"/>
</dbReference>
<feature type="domain" description="B box-type" evidence="1">
    <location>
        <begin position="70"/>
        <end position="103"/>
    </location>
</feature>
<dbReference type="PANTHER" id="PTHR25462">
    <property type="entry name" value="BONUS, ISOFORM C-RELATED"/>
    <property type="match status" value="1"/>
</dbReference>
<dbReference type="InParanoid" id="K1P3D7"/>
<evidence type="ECO:0000313" key="2">
    <source>
        <dbReference type="EMBL" id="EKC18277.1"/>
    </source>
</evidence>
<accession>K1P3D7</accession>
<dbReference type="PANTHER" id="PTHR25462:SF291">
    <property type="entry name" value="E3 UBIQUITIN-PROTEIN LIGASE TRIM45"/>
    <property type="match status" value="1"/>
</dbReference>
<dbReference type="HOGENOM" id="CLU_008645_6_0_1"/>
<dbReference type="GO" id="GO:0008270">
    <property type="term" value="F:zinc ion binding"/>
    <property type="evidence" value="ECO:0007669"/>
    <property type="project" value="InterPro"/>
</dbReference>
<dbReference type="Gene3D" id="2.120.10.30">
    <property type="entry name" value="TolB, C-terminal domain"/>
    <property type="match status" value="1"/>
</dbReference>
<protein>
    <recommendedName>
        <fullName evidence="1">B box-type domain-containing protein</fullName>
    </recommendedName>
</protein>
<sequence length="576" mass="65791">MGMANFDKTERVCEPCERQHKRGVRAEMWCKLCKVCMCMDCLSFHNAMFLDHHPLSISEAKEEPALLAGGQGLLCSRHKENLNLFCNDHQVLACSSCIAVDHRRCLRVITAEEYAHELKSSKEAERVVQEFNECFYCLENIIQENLQQSAHISNQKQEIINTITDCRRQINAHLDEIQNHFLTKLNDTHKEEADKIDMQIREIRQLQTAVEHSKKMVEAVLRYGGDSQVLSTFLKAKPSTTGYKQKSVETYEKTENVDYSFQLNAQIRKLPSFIRDFGEMNVVRAKRGVPKSVSNMKQMFERKATEIHKFYVRLPSDSIDCVITSGLYLSDGRLIICDFHNRCVKMFLDTGVFITKVLLQSEPFGICKVDDDKVAVTEPNNREIKIISTTDDNMAIVRSLNLDKVCYGIEKFEDELVVLLPMEKPFPCLCTASMDGTVTNMVKKDSTGHAMFEHKPFHLAVNNHTHEICVTQKTTAVHDKRGLVLGENLDVKSDIHHEDIRWARGIEIDFQGNLYICGQMSSNVVQFNTDCSQSRVILTESCGIQHPAAIGFNRSKFFLTDVGDNNRNLVKIFEMV</sequence>
<dbReference type="InterPro" id="IPR011042">
    <property type="entry name" value="6-blade_b-propeller_TolB-like"/>
</dbReference>
<dbReference type="GO" id="GO:0061630">
    <property type="term" value="F:ubiquitin protein ligase activity"/>
    <property type="evidence" value="ECO:0007669"/>
    <property type="project" value="TreeGrafter"/>
</dbReference>
<dbReference type="Gene3D" id="3.30.160.60">
    <property type="entry name" value="Classic Zinc Finger"/>
    <property type="match status" value="1"/>
</dbReference>
<name>K1P3D7_MAGGI</name>
<feature type="domain" description="B box-type" evidence="1">
    <location>
        <begin position="8"/>
        <end position="57"/>
    </location>
</feature>
<proteinExistence type="predicted"/>
<dbReference type="InterPro" id="IPR000315">
    <property type="entry name" value="Znf_B-box"/>
</dbReference>
<dbReference type="EMBL" id="JH823254">
    <property type="protein sequence ID" value="EKC18277.1"/>
    <property type="molecule type" value="Genomic_DNA"/>
</dbReference>
<organism evidence="2">
    <name type="scientific">Magallana gigas</name>
    <name type="common">Pacific oyster</name>
    <name type="synonym">Crassostrea gigas</name>
    <dbReference type="NCBI Taxonomy" id="29159"/>
    <lineage>
        <taxon>Eukaryota</taxon>
        <taxon>Metazoa</taxon>
        <taxon>Spiralia</taxon>
        <taxon>Lophotrochozoa</taxon>
        <taxon>Mollusca</taxon>
        <taxon>Bivalvia</taxon>
        <taxon>Autobranchia</taxon>
        <taxon>Pteriomorphia</taxon>
        <taxon>Ostreida</taxon>
        <taxon>Ostreoidea</taxon>
        <taxon>Ostreidae</taxon>
        <taxon>Magallana</taxon>
    </lineage>
</organism>
<dbReference type="SUPFAM" id="SSF101898">
    <property type="entry name" value="NHL repeat"/>
    <property type="match status" value="1"/>
</dbReference>
<dbReference type="AlphaFoldDB" id="K1P3D7"/>
<dbReference type="PROSITE" id="PS50119">
    <property type="entry name" value="ZF_BBOX"/>
    <property type="match status" value="2"/>
</dbReference>
<reference evidence="2" key="1">
    <citation type="journal article" date="2012" name="Nature">
        <title>The oyster genome reveals stress adaptation and complexity of shell formation.</title>
        <authorList>
            <person name="Zhang G."/>
            <person name="Fang X."/>
            <person name="Guo X."/>
            <person name="Li L."/>
            <person name="Luo R."/>
            <person name="Xu F."/>
            <person name="Yang P."/>
            <person name="Zhang L."/>
            <person name="Wang X."/>
            <person name="Qi H."/>
            <person name="Xiong Z."/>
            <person name="Que H."/>
            <person name="Xie Y."/>
            <person name="Holland P.W."/>
            <person name="Paps J."/>
            <person name="Zhu Y."/>
            <person name="Wu F."/>
            <person name="Chen Y."/>
            <person name="Wang J."/>
            <person name="Peng C."/>
            <person name="Meng J."/>
            <person name="Yang L."/>
            <person name="Liu J."/>
            <person name="Wen B."/>
            <person name="Zhang N."/>
            <person name="Huang Z."/>
            <person name="Zhu Q."/>
            <person name="Feng Y."/>
            <person name="Mount A."/>
            <person name="Hedgecock D."/>
            <person name="Xu Z."/>
            <person name="Liu Y."/>
            <person name="Domazet-Loso T."/>
            <person name="Du Y."/>
            <person name="Sun X."/>
            <person name="Zhang S."/>
            <person name="Liu B."/>
            <person name="Cheng P."/>
            <person name="Jiang X."/>
            <person name="Li J."/>
            <person name="Fan D."/>
            <person name="Wang W."/>
            <person name="Fu W."/>
            <person name="Wang T."/>
            <person name="Wang B."/>
            <person name="Zhang J."/>
            <person name="Peng Z."/>
            <person name="Li Y."/>
            <person name="Li N."/>
            <person name="Wang J."/>
            <person name="Chen M."/>
            <person name="He Y."/>
            <person name="Tan F."/>
            <person name="Song X."/>
            <person name="Zheng Q."/>
            <person name="Huang R."/>
            <person name="Yang H."/>
            <person name="Du X."/>
            <person name="Chen L."/>
            <person name="Yang M."/>
            <person name="Gaffney P.M."/>
            <person name="Wang S."/>
            <person name="Luo L."/>
            <person name="She Z."/>
            <person name="Ming Y."/>
            <person name="Huang W."/>
            <person name="Zhang S."/>
            <person name="Huang B."/>
            <person name="Zhang Y."/>
            <person name="Qu T."/>
            <person name="Ni P."/>
            <person name="Miao G."/>
            <person name="Wang J."/>
            <person name="Wang Q."/>
            <person name="Steinberg C.E."/>
            <person name="Wang H."/>
            <person name="Li N."/>
            <person name="Qian L."/>
            <person name="Zhang G."/>
            <person name="Li Y."/>
            <person name="Yang H."/>
            <person name="Liu X."/>
            <person name="Wang J."/>
            <person name="Yin Y."/>
            <person name="Wang J."/>
        </authorList>
    </citation>
    <scope>NUCLEOTIDE SEQUENCE [LARGE SCALE GENOMIC DNA]</scope>
    <source>
        <strain evidence="2">05x7-T-G4-1.051#20</strain>
    </source>
</reference>
<evidence type="ECO:0000259" key="1">
    <source>
        <dbReference type="PROSITE" id="PS50119"/>
    </source>
</evidence>